<dbReference type="AlphaFoldDB" id="A0A0G1VWJ1"/>
<keyword evidence="11" id="KW-0573">Peptidoglycan synthesis</keyword>
<evidence type="ECO:0000256" key="14">
    <source>
        <dbReference type="ARBA" id="ARBA00023316"/>
    </source>
</evidence>
<dbReference type="PANTHER" id="PTHR32282">
    <property type="entry name" value="BINDING PROTEIN TRANSPEPTIDASE, PUTATIVE-RELATED"/>
    <property type="match status" value="1"/>
</dbReference>
<dbReference type="GO" id="GO:0008955">
    <property type="term" value="F:peptidoglycan glycosyltransferase activity"/>
    <property type="evidence" value="ECO:0007669"/>
    <property type="project" value="UniProtKB-EC"/>
</dbReference>
<sequence length="953" mass="104304">MRSRKYLPTVSGHWGRRNDGLFSKLVSVLKKVLQPFLRAIYFLISKLYGLVFGILSKLPGFRNFSRRGRRSPLYWLNVLATIFLIFLIFSSLVFGAVAIIFSKDLPSPNRLVDRQVSLSTKIYDRNGTLLYDVYGDENRTLVTLDKVAEVMKQATLSIEDKSFYRHGGFDPLGMIRGIYNTVIKREGLQGGSSITQQLVKNTLLTTERTIVRKIKEFILALQIEARYSKDEIFQMYFNETPYGGQAIGIQAAAENYFGKNAADLTLAQASLLAGLPQAPSRYSPYRDPELARSRQTEVLRRMREDGYITREQEEEAKNTALKYRPEGAQIKAPHFVMYVKELLAERYGETFVETGGLKVTTTLDLKWQNKFQKIVTDEIAKDGWAKVSNGALIAINPQTGEIISMVGSKDYFNSKIDGQFNVTTSPSRQPGSSIKPIMYATAFKQGFSPATHLIGVPTTFDMPPGQPPYKPQNFANHNYGILSVRRALGNSLNVPAVKMLSLVGLENLLATASDMGITTLTDTGRYGISLTLGGGEVKMIDMAAAFSVFATGGMRHDPVAILKVTDHNGNVLEEFKPTKGIRALSEQVSYLISNILSDFNARSLTFGGGNQLGLNIPGHTVAVKTGTTNDNRDNWAIGFTPAHSSSKVGITIAAWIGNNDNSPMNPNFFAGSARIWNQAMVAYLKGKPNTAFVRPKGIISGTVDSSSGMAPGPYTSGTSTDIFIEGTIPTETDNWHVRLNICKPDGKLASAACIAAGQSEQRNYIQIRAEKPEWQDDVDAWVAKTYKGKSQYFPPKKTSTLCFNGGGNVVSCTGGETGPLLDIDDVSFRDYGTGNTVLSANSLPADFQVWVTPTFQPGTGFFSVKFTLSGADCDALWPTECNTEPGKDYRVTTSTCGSGCFTSKDNGPIGTAPRLFQMGSKDPTIPGPYTLKIEVLDSAGGSRILEIPITISL</sequence>
<evidence type="ECO:0000256" key="10">
    <source>
        <dbReference type="ARBA" id="ARBA00022960"/>
    </source>
</evidence>
<protein>
    <submittedName>
        <fullName evidence="20">Uncharacterized protein</fullName>
    </submittedName>
</protein>
<dbReference type="GO" id="GO:0006508">
    <property type="term" value="P:proteolysis"/>
    <property type="evidence" value="ECO:0007669"/>
    <property type="project" value="UniProtKB-KW"/>
</dbReference>
<evidence type="ECO:0000256" key="8">
    <source>
        <dbReference type="ARBA" id="ARBA00022679"/>
    </source>
</evidence>
<dbReference type="Pfam" id="PF00905">
    <property type="entry name" value="Transpeptidase"/>
    <property type="match status" value="1"/>
</dbReference>
<dbReference type="Gene3D" id="1.10.3810.10">
    <property type="entry name" value="Biosynthetic peptidoglycan transglycosylase-like"/>
    <property type="match status" value="1"/>
</dbReference>
<keyword evidence="12 17" id="KW-0472">Membrane</keyword>
<evidence type="ECO:0000256" key="3">
    <source>
        <dbReference type="ARBA" id="ARBA00007739"/>
    </source>
</evidence>
<keyword evidence="9" id="KW-0378">Hydrolase</keyword>
<dbReference type="InterPro" id="IPR050396">
    <property type="entry name" value="Glycosyltr_51/Transpeptidase"/>
</dbReference>
<dbReference type="InterPro" id="IPR012338">
    <property type="entry name" value="Beta-lactam/transpept-like"/>
</dbReference>
<reference evidence="20 21" key="1">
    <citation type="journal article" date="2015" name="Nature">
        <title>rRNA introns, odd ribosomes, and small enigmatic genomes across a large radiation of phyla.</title>
        <authorList>
            <person name="Brown C.T."/>
            <person name="Hug L.A."/>
            <person name="Thomas B.C."/>
            <person name="Sharon I."/>
            <person name="Castelle C.J."/>
            <person name="Singh A."/>
            <person name="Wilkins M.J."/>
            <person name="Williams K.H."/>
            <person name="Banfield J.F."/>
        </authorList>
    </citation>
    <scope>NUCLEOTIDE SEQUENCE [LARGE SCALE GENOMIC DNA]</scope>
</reference>
<name>A0A0G1VWJ1_9BACT</name>
<evidence type="ECO:0000256" key="4">
    <source>
        <dbReference type="ARBA" id="ARBA00022475"/>
    </source>
</evidence>
<comment type="subcellular location">
    <subcellularLocation>
        <location evidence="1">Cell membrane</location>
    </subcellularLocation>
</comment>
<evidence type="ECO:0000256" key="17">
    <source>
        <dbReference type="SAM" id="Phobius"/>
    </source>
</evidence>
<evidence type="ECO:0000313" key="20">
    <source>
        <dbReference type="EMBL" id="KKW10670.1"/>
    </source>
</evidence>
<evidence type="ECO:0000313" key="21">
    <source>
        <dbReference type="Proteomes" id="UP000034588"/>
    </source>
</evidence>
<evidence type="ECO:0000256" key="15">
    <source>
        <dbReference type="ARBA" id="ARBA00034000"/>
    </source>
</evidence>
<dbReference type="InterPro" id="IPR023346">
    <property type="entry name" value="Lysozyme-like_dom_sf"/>
</dbReference>
<dbReference type="InterPro" id="IPR001264">
    <property type="entry name" value="Glyco_trans_51"/>
</dbReference>
<dbReference type="Gene3D" id="3.40.710.10">
    <property type="entry name" value="DD-peptidase/beta-lactamase superfamily"/>
    <property type="match status" value="1"/>
</dbReference>
<evidence type="ECO:0000256" key="11">
    <source>
        <dbReference type="ARBA" id="ARBA00022984"/>
    </source>
</evidence>
<evidence type="ECO:0000256" key="7">
    <source>
        <dbReference type="ARBA" id="ARBA00022676"/>
    </source>
</evidence>
<evidence type="ECO:0000256" key="6">
    <source>
        <dbReference type="ARBA" id="ARBA00022670"/>
    </source>
</evidence>
<comment type="similarity">
    <text evidence="3">In the N-terminal section; belongs to the glycosyltransferase 51 family.</text>
</comment>
<dbReference type="SUPFAM" id="SSF53955">
    <property type="entry name" value="Lysozyme-like"/>
    <property type="match status" value="1"/>
</dbReference>
<feature type="domain" description="Glycosyl transferase family 51" evidence="19">
    <location>
        <begin position="129"/>
        <end position="302"/>
    </location>
</feature>
<dbReference type="GO" id="GO:0009252">
    <property type="term" value="P:peptidoglycan biosynthetic process"/>
    <property type="evidence" value="ECO:0007669"/>
    <property type="project" value="UniProtKB-KW"/>
</dbReference>
<feature type="domain" description="Penicillin-binding protein transpeptidase" evidence="18">
    <location>
        <begin position="390"/>
        <end position="645"/>
    </location>
</feature>
<keyword evidence="5" id="KW-0121">Carboxypeptidase</keyword>
<comment type="caution">
    <text evidence="20">The sequence shown here is derived from an EMBL/GenBank/DDBJ whole genome shotgun (WGS) entry which is preliminary data.</text>
</comment>
<dbReference type="SUPFAM" id="SSF56601">
    <property type="entry name" value="beta-lactamase/transpeptidase-like"/>
    <property type="match status" value="1"/>
</dbReference>
<comment type="catalytic activity">
    <reaction evidence="15">
        <text>Preferential cleavage: (Ac)2-L-Lys-D-Ala-|-D-Ala. Also transpeptidation of peptidyl-alanyl moieties that are N-acyl substituents of D-alanine.</text>
        <dbReference type="EC" id="3.4.16.4"/>
    </reaction>
</comment>
<proteinExistence type="inferred from homology"/>
<feature type="transmembrane region" description="Helical" evidence="17">
    <location>
        <begin position="36"/>
        <end position="55"/>
    </location>
</feature>
<keyword evidence="17" id="KW-0812">Transmembrane</keyword>
<evidence type="ECO:0000256" key="16">
    <source>
        <dbReference type="ARBA" id="ARBA00049902"/>
    </source>
</evidence>
<evidence type="ECO:0000256" key="2">
    <source>
        <dbReference type="ARBA" id="ARBA00007090"/>
    </source>
</evidence>
<dbReference type="GO" id="GO:0071555">
    <property type="term" value="P:cell wall organization"/>
    <property type="evidence" value="ECO:0007669"/>
    <property type="project" value="UniProtKB-KW"/>
</dbReference>
<keyword evidence="6" id="KW-0645">Protease</keyword>
<keyword evidence="13" id="KW-0511">Multifunctional enzyme</keyword>
<accession>A0A0G1VWJ1</accession>
<keyword evidence="17" id="KW-1133">Transmembrane helix</keyword>
<evidence type="ECO:0000256" key="13">
    <source>
        <dbReference type="ARBA" id="ARBA00023268"/>
    </source>
</evidence>
<dbReference type="Pfam" id="PF00912">
    <property type="entry name" value="Transgly"/>
    <property type="match status" value="1"/>
</dbReference>
<evidence type="ECO:0000259" key="18">
    <source>
        <dbReference type="Pfam" id="PF00905"/>
    </source>
</evidence>
<gene>
    <name evidence="20" type="ORF">UY48_C0032G0002</name>
</gene>
<dbReference type="PATRIC" id="fig|1618448.3.peg.922"/>
<dbReference type="GO" id="GO:0008360">
    <property type="term" value="P:regulation of cell shape"/>
    <property type="evidence" value="ECO:0007669"/>
    <property type="project" value="UniProtKB-KW"/>
</dbReference>
<keyword evidence="8" id="KW-0808">Transferase</keyword>
<dbReference type="PANTHER" id="PTHR32282:SF11">
    <property type="entry name" value="PENICILLIN-BINDING PROTEIN 1B"/>
    <property type="match status" value="1"/>
</dbReference>
<dbReference type="InterPro" id="IPR001460">
    <property type="entry name" value="PCN-bd_Tpept"/>
</dbReference>
<evidence type="ECO:0000256" key="9">
    <source>
        <dbReference type="ARBA" id="ARBA00022801"/>
    </source>
</evidence>
<keyword evidence="7" id="KW-0328">Glycosyltransferase</keyword>
<dbReference type="GO" id="GO:0030288">
    <property type="term" value="C:outer membrane-bounded periplasmic space"/>
    <property type="evidence" value="ECO:0007669"/>
    <property type="project" value="TreeGrafter"/>
</dbReference>
<dbReference type="EMBL" id="LCQD01000032">
    <property type="protein sequence ID" value="KKW10670.1"/>
    <property type="molecule type" value="Genomic_DNA"/>
</dbReference>
<dbReference type="GO" id="GO:0008658">
    <property type="term" value="F:penicillin binding"/>
    <property type="evidence" value="ECO:0007669"/>
    <property type="project" value="InterPro"/>
</dbReference>
<feature type="transmembrane region" description="Helical" evidence="17">
    <location>
        <begin position="76"/>
        <end position="101"/>
    </location>
</feature>
<dbReference type="GO" id="GO:0005886">
    <property type="term" value="C:plasma membrane"/>
    <property type="evidence" value="ECO:0007669"/>
    <property type="project" value="UniProtKB-SubCell"/>
</dbReference>
<dbReference type="InterPro" id="IPR036950">
    <property type="entry name" value="PBP_transglycosylase"/>
</dbReference>
<keyword evidence="10" id="KW-0133">Cell shape</keyword>
<keyword evidence="4" id="KW-1003">Cell membrane</keyword>
<comment type="catalytic activity">
    <reaction evidence="16">
        <text>[GlcNAc-(1-&gt;4)-Mur2Ac(oyl-L-Ala-gamma-D-Glu-L-Lys-D-Ala-D-Ala)](n)-di-trans,octa-cis-undecaprenyl diphosphate + beta-D-GlcNAc-(1-&gt;4)-Mur2Ac(oyl-L-Ala-gamma-D-Glu-L-Lys-D-Ala-D-Ala)-di-trans,octa-cis-undecaprenyl diphosphate = [GlcNAc-(1-&gt;4)-Mur2Ac(oyl-L-Ala-gamma-D-Glu-L-Lys-D-Ala-D-Ala)](n+1)-di-trans,octa-cis-undecaprenyl diphosphate + di-trans,octa-cis-undecaprenyl diphosphate + H(+)</text>
        <dbReference type="Rhea" id="RHEA:23708"/>
        <dbReference type="Rhea" id="RHEA-COMP:9602"/>
        <dbReference type="Rhea" id="RHEA-COMP:9603"/>
        <dbReference type="ChEBI" id="CHEBI:15378"/>
        <dbReference type="ChEBI" id="CHEBI:58405"/>
        <dbReference type="ChEBI" id="CHEBI:60033"/>
        <dbReference type="ChEBI" id="CHEBI:78435"/>
        <dbReference type="EC" id="2.4.99.28"/>
    </reaction>
</comment>
<keyword evidence="14" id="KW-0961">Cell wall biogenesis/degradation</keyword>
<dbReference type="FunFam" id="1.10.3810.10:FF:000001">
    <property type="entry name" value="Penicillin-binding protein 1A"/>
    <property type="match status" value="1"/>
</dbReference>
<evidence type="ECO:0000259" key="19">
    <source>
        <dbReference type="Pfam" id="PF00912"/>
    </source>
</evidence>
<evidence type="ECO:0000256" key="12">
    <source>
        <dbReference type="ARBA" id="ARBA00023136"/>
    </source>
</evidence>
<comment type="similarity">
    <text evidence="2">In the C-terminal section; belongs to the transpeptidase family.</text>
</comment>
<dbReference type="Proteomes" id="UP000034588">
    <property type="component" value="Unassembled WGS sequence"/>
</dbReference>
<dbReference type="GO" id="GO:0009002">
    <property type="term" value="F:serine-type D-Ala-D-Ala carboxypeptidase activity"/>
    <property type="evidence" value="ECO:0007669"/>
    <property type="project" value="UniProtKB-EC"/>
</dbReference>
<evidence type="ECO:0000256" key="5">
    <source>
        <dbReference type="ARBA" id="ARBA00022645"/>
    </source>
</evidence>
<organism evidence="20 21">
    <name type="scientific">Candidatus Gottesmanbacteria bacterium GW2011_GWB1_49_7</name>
    <dbReference type="NCBI Taxonomy" id="1618448"/>
    <lineage>
        <taxon>Bacteria</taxon>
        <taxon>Candidatus Gottesmaniibacteriota</taxon>
    </lineage>
</organism>
<evidence type="ECO:0000256" key="1">
    <source>
        <dbReference type="ARBA" id="ARBA00004236"/>
    </source>
</evidence>